<dbReference type="PANTHER" id="PTHR45947:SF3">
    <property type="entry name" value="SULFOQUINOVOSYL TRANSFERASE SQD2"/>
    <property type="match status" value="1"/>
</dbReference>
<dbReference type="CDD" id="cd03808">
    <property type="entry name" value="GT4_CapM-like"/>
    <property type="match status" value="1"/>
</dbReference>
<dbReference type="AlphaFoldDB" id="A0A3S9V7E6"/>
<evidence type="ECO:0000256" key="1">
    <source>
        <dbReference type="SAM" id="MobiDB-lite"/>
    </source>
</evidence>
<dbReference type="Gene3D" id="3.40.50.2000">
    <property type="entry name" value="Glycogen Phosphorylase B"/>
    <property type="match status" value="2"/>
</dbReference>
<evidence type="ECO:0000259" key="2">
    <source>
        <dbReference type="Pfam" id="PF00534"/>
    </source>
</evidence>
<keyword evidence="4" id="KW-0808">Transferase</keyword>
<organism evidence="4 5">
    <name type="scientific">Paenibacillus lutimineralis</name>
    <dbReference type="NCBI Taxonomy" id="2707005"/>
    <lineage>
        <taxon>Bacteria</taxon>
        <taxon>Bacillati</taxon>
        <taxon>Bacillota</taxon>
        <taxon>Bacilli</taxon>
        <taxon>Bacillales</taxon>
        <taxon>Paenibacillaceae</taxon>
        <taxon>Paenibacillus</taxon>
    </lineage>
</organism>
<dbReference type="EMBL" id="CP034346">
    <property type="protein sequence ID" value="AZS18494.1"/>
    <property type="molecule type" value="Genomic_DNA"/>
</dbReference>
<dbReference type="GO" id="GO:0016757">
    <property type="term" value="F:glycosyltransferase activity"/>
    <property type="evidence" value="ECO:0007669"/>
    <property type="project" value="InterPro"/>
</dbReference>
<dbReference type="SUPFAM" id="SSF53756">
    <property type="entry name" value="UDP-Glycosyltransferase/glycogen phosphorylase"/>
    <property type="match status" value="1"/>
</dbReference>
<dbReference type="PANTHER" id="PTHR45947">
    <property type="entry name" value="SULFOQUINOVOSYL TRANSFERASE SQD2"/>
    <property type="match status" value="1"/>
</dbReference>
<keyword evidence="5" id="KW-1185">Reference proteome</keyword>
<feature type="domain" description="Glycosyltransferase subfamily 4-like N-terminal" evidence="3">
    <location>
        <begin position="17"/>
        <end position="145"/>
    </location>
</feature>
<feature type="region of interest" description="Disordered" evidence="1">
    <location>
        <begin position="380"/>
        <end position="400"/>
    </location>
</feature>
<dbReference type="Proteomes" id="UP000270678">
    <property type="component" value="Chromosome"/>
</dbReference>
<dbReference type="Pfam" id="PF13477">
    <property type="entry name" value="Glyco_trans_4_2"/>
    <property type="match status" value="1"/>
</dbReference>
<name>A0A3S9V7E6_9BACL</name>
<dbReference type="Pfam" id="PF00534">
    <property type="entry name" value="Glycos_transf_1"/>
    <property type="match status" value="1"/>
</dbReference>
<protein>
    <submittedName>
        <fullName evidence="4">Glycosyltransferase family 1 protein</fullName>
    </submittedName>
</protein>
<dbReference type="RefSeq" id="WP_127005061.1">
    <property type="nucleotide sequence ID" value="NZ_CP034346.1"/>
</dbReference>
<feature type="domain" description="Glycosyl transferase family 1" evidence="2">
    <location>
        <begin position="185"/>
        <end position="348"/>
    </location>
</feature>
<reference evidence="5" key="1">
    <citation type="submission" date="2018-12" db="EMBL/GenBank/DDBJ databases">
        <title>Complete genome sequence of Paenibacillus sp. MBLB1234.</title>
        <authorList>
            <person name="Nam Y.-D."/>
            <person name="Kang J."/>
            <person name="Chung W.-H."/>
            <person name="Park Y.S."/>
        </authorList>
    </citation>
    <scope>NUCLEOTIDE SEQUENCE [LARGE SCALE GENOMIC DNA]</scope>
    <source>
        <strain evidence="5">MBLB1234</strain>
    </source>
</reference>
<dbReference type="InterPro" id="IPR028098">
    <property type="entry name" value="Glyco_trans_4-like_N"/>
</dbReference>
<sequence>MVPKKVLFCATVISHLKAFHLPYLRWFQEQGWEVHAATYGTEAVPYVDKQFNIPIQRSPFKLDNWRAYRQLKDIVRENNYEIIHCHTPMGGVLTRLAARQARRTGTRVLYTAHGFHFFKGASFQNWLLYYPVEKYLSRYTDCLLTMNAEDYNRALDHQFKAGAIAYVHGVGIDFDKYKPAHEQEKRQLREMHGIDSDEFIMIYAAELSQRKNQAYLLEVVSLLRERIPRFRLLLAGQGALEGQYREQVSRLGLENLVTFLGHRTDMDQIYALADIAVSSSRQEGLPVNIMEAIATGLPVVATDVRGNRDLVEPGTHGFLVGLDEPSIFAERIWELFDNPQLRADIRTNRDRLISLYSVSHVLGEVIPIYTDAARQWDIKERNPGNKKDSTYQYNEREIGK</sequence>
<evidence type="ECO:0000313" key="4">
    <source>
        <dbReference type="EMBL" id="AZS18494.1"/>
    </source>
</evidence>
<dbReference type="InterPro" id="IPR001296">
    <property type="entry name" value="Glyco_trans_1"/>
</dbReference>
<dbReference type="OrthoDB" id="9806653at2"/>
<proteinExistence type="predicted"/>
<accession>A0A3S9V7E6</accession>
<evidence type="ECO:0000259" key="3">
    <source>
        <dbReference type="Pfam" id="PF13477"/>
    </source>
</evidence>
<dbReference type="InterPro" id="IPR050194">
    <property type="entry name" value="Glycosyltransferase_grp1"/>
</dbReference>
<gene>
    <name evidence="4" type="ORF">EI981_27160</name>
</gene>
<dbReference type="KEGG" id="plut:EI981_27160"/>
<evidence type="ECO:0000313" key="5">
    <source>
        <dbReference type="Proteomes" id="UP000270678"/>
    </source>
</evidence>